<keyword evidence="1" id="KW-0472">Membrane</keyword>
<evidence type="ECO:0000313" key="2">
    <source>
        <dbReference type="EMBL" id="VVD74470.1"/>
    </source>
</evidence>
<dbReference type="Proteomes" id="UP000343317">
    <property type="component" value="Unassembled WGS sequence"/>
</dbReference>
<feature type="transmembrane region" description="Helical" evidence="1">
    <location>
        <begin position="22"/>
        <end position="40"/>
    </location>
</feature>
<accession>A0A5E4SFP7</accession>
<gene>
    <name evidence="2" type="ORF">PHO31112_00761</name>
</gene>
<keyword evidence="3" id="KW-1185">Reference proteome</keyword>
<dbReference type="RefSeq" id="WP_281355079.1">
    <property type="nucleotide sequence ID" value="NZ_CABPSM010000002.1"/>
</dbReference>
<dbReference type="AlphaFoldDB" id="A0A5E4SFP7"/>
<protein>
    <submittedName>
        <fullName evidence="2">Uncharacterized protein</fullName>
    </submittedName>
</protein>
<keyword evidence="1" id="KW-1133">Transmembrane helix</keyword>
<reference evidence="2 3" key="1">
    <citation type="submission" date="2019-08" db="EMBL/GenBank/DDBJ databases">
        <authorList>
            <person name="Peeters C."/>
        </authorList>
    </citation>
    <scope>NUCLEOTIDE SEQUENCE [LARGE SCALE GENOMIC DNA]</scope>
    <source>
        <strain evidence="2 3">LMG 31112</strain>
    </source>
</reference>
<evidence type="ECO:0000313" key="3">
    <source>
        <dbReference type="Proteomes" id="UP000343317"/>
    </source>
</evidence>
<evidence type="ECO:0000256" key="1">
    <source>
        <dbReference type="SAM" id="Phobius"/>
    </source>
</evidence>
<proteinExistence type="predicted"/>
<dbReference type="PROSITE" id="PS51257">
    <property type="entry name" value="PROKAR_LIPOPROTEIN"/>
    <property type="match status" value="1"/>
</dbReference>
<keyword evidence="1" id="KW-0812">Transmembrane</keyword>
<dbReference type="EMBL" id="CABPSM010000002">
    <property type="protein sequence ID" value="VVD74470.1"/>
    <property type="molecule type" value="Genomic_DNA"/>
</dbReference>
<sequence>MFDRILIWTVNGADKWIRTHQTVAWTIWGVLVVACLYVRWEAGV</sequence>
<name>A0A5E4SFP7_9BURK</name>
<organism evidence="2 3">
    <name type="scientific">Pandoraea horticolens</name>
    <dbReference type="NCBI Taxonomy" id="2508298"/>
    <lineage>
        <taxon>Bacteria</taxon>
        <taxon>Pseudomonadati</taxon>
        <taxon>Pseudomonadota</taxon>
        <taxon>Betaproteobacteria</taxon>
        <taxon>Burkholderiales</taxon>
        <taxon>Burkholderiaceae</taxon>
        <taxon>Pandoraea</taxon>
    </lineage>
</organism>